<name>A0ABQ5DLT8_9ASTR</name>
<dbReference type="Proteomes" id="UP001151760">
    <property type="component" value="Unassembled WGS sequence"/>
</dbReference>
<organism evidence="2 3">
    <name type="scientific">Tanacetum coccineum</name>
    <dbReference type="NCBI Taxonomy" id="301880"/>
    <lineage>
        <taxon>Eukaryota</taxon>
        <taxon>Viridiplantae</taxon>
        <taxon>Streptophyta</taxon>
        <taxon>Embryophyta</taxon>
        <taxon>Tracheophyta</taxon>
        <taxon>Spermatophyta</taxon>
        <taxon>Magnoliopsida</taxon>
        <taxon>eudicotyledons</taxon>
        <taxon>Gunneridae</taxon>
        <taxon>Pentapetalae</taxon>
        <taxon>asterids</taxon>
        <taxon>campanulids</taxon>
        <taxon>Asterales</taxon>
        <taxon>Asteraceae</taxon>
        <taxon>Asteroideae</taxon>
        <taxon>Anthemideae</taxon>
        <taxon>Anthemidinae</taxon>
        <taxon>Tanacetum</taxon>
    </lineage>
</organism>
<feature type="compositionally biased region" description="Polar residues" evidence="1">
    <location>
        <begin position="15"/>
        <end position="40"/>
    </location>
</feature>
<proteinExistence type="predicted"/>
<sequence length="156" mass="17183">MTGALPSDTVKNPKLNVNPTSSVSSARSYTMEDPQSSSHPLKSLPVLEVPAYAPIHNEILDKYVESLELGRGLLKTASAVIDCRKAKITVGEGITSTDRIGARPPYYAKKNFINYHLPGEWEIARNAELNPFKDVLVFRKMVEFLGAIPINLKGNM</sequence>
<gene>
    <name evidence="2" type="ORF">Tco_0939742</name>
</gene>
<dbReference type="EMBL" id="BQNB010015424">
    <property type="protein sequence ID" value="GJT39877.1"/>
    <property type="molecule type" value="Genomic_DNA"/>
</dbReference>
<keyword evidence="3" id="KW-1185">Reference proteome</keyword>
<reference evidence="2" key="1">
    <citation type="journal article" date="2022" name="Int. J. Mol. Sci.">
        <title>Draft Genome of Tanacetum Coccineum: Genomic Comparison of Closely Related Tanacetum-Family Plants.</title>
        <authorList>
            <person name="Yamashiro T."/>
            <person name="Shiraishi A."/>
            <person name="Nakayama K."/>
            <person name="Satake H."/>
        </authorList>
    </citation>
    <scope>NUCLEOTIDE SEQUENCE</scope>
</reference>
<evidence type="ECO:0000256" key="1">
    <source>
        <dbReference type="SAM" id="MobiDB-lite"/>
    </source>
</evidence>
<feature type="region of interest" description="Disordered" evidence="1">
    <location>
        <begin position="1"/>
        <end position="42"/>
    </location>
</feature>
<reference evidence="2" key="2">
    <citation type="submission" date="2022-01" db="EMBL/GenBank/DDBJ databases">
        <authorList>
            <person name="Yamashiro T."/>
            <person name="Shiraishi A."/>
            <person name="Satake H."/>
            <person name="Nakayama K."/>
        </authorList>
    </citation>
    <scope>NUCLEOTIDE SEQUENCE</scope>
</reference>
<comment type="caution">
    <text evidence="2">The sequence shown here is derived from an EMBL/GenBank/DDBJ whole genome shotgun (WGS) entry which is preliminary data.</text>
</comment>
<protein>
    <submittedName>
        <fullName evidence="2">Uncharacterized protein</fullName>
    </submittedName>
</protein>
<evidence type="ECO:0000313" key="2">
    <source>
        <dbReference type="EMBL" id="GJT39877.1"/>
    </source>
</evidence>
<accession>A0ABQ5DLT8</accession>
<evidence type="ECO:0000313" key="3">
    <source>
        <dbReference type="Proteomes" id="UP001151760"/>
    </source>
</evidence>